<dbReference type="Proteomes" id="UP000032578">
    <property type="component" value="Unassembled WGS sequence"/>
</dbReference>
<evidence type="ECO:0000259" key="3">
    <source>
        <dbReference type="Pfam" id="PF18962"/>
    </source>
</evidence>
<dbReference type="Pfam" id="PF18962">
    <property type="entry name" value="Por_Secre_tail"/>
    <property type="match status" value="1"/>
</dbReference>
<dbReference type="PATRIC" id="fig|1435349.4.peg.1014"/>
<dbReference type="InterPro" id="IPR008754">
    <property type="entry name" value="Peptidase_M43"/>
</dbReference>
<accession>A0A0D7W0Y0</accession>
<dbReference type="EMBL" id="JTDW01000016">
    <property type="protein sequence ID" value="KJD32775.1"/>
    <property type="molecule type" value="Genomic_DNA"/>
</dbReference>
<protein>
    <recommendedName>
        <fullName evidence="6">Peptidase M43 pregnancy-associated plasma-A domain-containing protein</fullName>
    </recommendedName>
</protein>
<sequence length="385" mass="42786">MQSPKAINILALLSYCILLFLGTTFMYAQNYCGTTISNERADYYKSLKSELKKFETEFNIKTAKKSSTKAELNYIPIKAHIIRTSEGNSDFHANDLNAAIENLNEIYESAKMSFYLYEGINYINNDALYHFKKGNEKTLLTSNYSSEAINIYFIDFLENTSGESICGFTEERFNVIAMKTSCATNTTSLAHEIGHIFSLVHTHGWSDNGTTTELVDGSNCDTDGDGICDTPADPGLTNQNVDTNCNYIGGLTDANGDTYAPDTANIMSYASKSCRSQFSNAQFARMYAYYKLVKEDFASDDMDLSGTNVLSEIRVYPNPVSGGYLKFNLTSFESAVNYRISNLQGQIVLRGELSSPEIDVNQLPAGSYLISLNDAYNSVVKKFIK</sequence>
<dbReference type="NCBIfam" id="TIGR04183">
    <property type="entry name" value="Por_Secre_tail"/>
    <property type="match status" value="1"/>
</dbReference>
<evidence type="ECO:0000259" key="2">
    <source>
        <dbReference type="Pfam" id="PF05572"/>
    </source>
</evidence>
<dbReference type="AlphaFoldDB" id="A0A0D7W0Y0"/>
<keyword evidence="1" id="KW-0732">Signal</keyword>
<dbReference type="InterPro" id="IPR026444">
    <property type="entry name" value="Secre_tail"/>
</dbReference>
<evidence type="ECO:0000313" key="5">
    <source>
        <dbReference type="Proteomes" id="UP000032578"/>
    </source>
</evidence>
<dbReference type="Gene3D" id="3.40.390.10">
    <property type="entry name" value="Collagenase (Catalytic Domain)"/>
    <property type="match status" value="1"/>
</dbReference>
<feature type="domain" description="Secretion system C-terminal sorting" evidence="3">
    <location>
        <begin position="315"/>
        <end position="384"/>
    </location>
</feature>
<dbReference type="STRING" id="1435349.PW52_14945"/>
<dbReference type="OrthoDB" id="6278496at2"/>
<keyword evidence="5" id="KW-1185">Reference proteome</keyword>
<evidence type="ECO:0000256" key="1">
    <source>
        <dbReference type="ARBA" id="ARBA00022729"/>
    </source>
</evidence>
<dbReference type="SUPFAM" id="SSF55486">
    <property type="entry name" value="Metalloproteases ('zincins'), catalytic domain"/>
    <property type="match status" value="1"/>
</dbReference>
<organism evidence="4 5">
    <name type="scientific">Neotamlana sedimentorum</name>
    <dbReference type="NCBI Taxonomy" id="1435349"/>
    <lineage>
        <taxon>Bacteria</taxon>
        <taxon>Pseudomonadati</taxon>
        <taxon>Bacteroidota</taxon>
        <taxon>Flavobacteriia</taxon>
        <taxon>Flavobacteriales</taxon>
        <taxon>Flavobacteriaceae</taxon>
        <taxon>Neotamlana</taxon>
    </lineage>
</organism>
<gene>
    <name evidence="4" type="ORF">PW52_14945</name>
</gene>
<evidence type="ECO:0000313" key="4">
    <source>
        <dbReference type="EMBL" id="KJD32775.1"/>
    </source>
</evidence>
<dbReference type="InterPro" id="IPR024079">
    <property type="entry name" value="MetalloPept_cat_dom_sf"/>
</dbReference>
<dbReference type="RefSeq" id="WP_082050928.1">
    <property type="nucleotide sequence ID" value="NZ_JTDW01000016.1"/>
</dbReference>
<evidence type="ECO:0008006" key="6">
    <source>
        <dbReference type="Google" id="ProtNLM"/>
    </source>
</evidence>
<proteinExistence type="predicted"/>
<reference evidence="4 5" key="1">
    <citation type="submission" date="2014-11" db="EMBL/GenBank/DDBJ databases">
        <title>Tamlana sedimentorum sp. nov., isolated from shallow sand sediments of the Sea of Japan.</title>
        <authorList>
            <person name="Romanenko L.A."/>
        </authorList>
    </citation>
    <scope>NUCLEOTIDE SEQUENCE [LARGE SCALE GENOMIC DNA]</scope>
    <source>
        <strain evidence="4 5">JCM 19808</strain>
    </source>
</reference>
<dbReference type="Pfam" id="PF05572">
    <property type="entry name" value="Peptidase_M43"/>
    <property type="match status" value="1"/>
</dbReference>
<feature type="domain" description="Peptidase M43 pregnancy-associated plasma-A" evidence="2">
    <location>
        <begin position="173"/>
        <end position="288"/>
    </location>
</feature>
<dbReference type="GO" id="GO:0008237">
    <property type="term" value="F:metallopeptidase activity"/>
    <property type="evidence" value="ECO:0007669"/>
    <property type="project" value="InterPro"/>
</dbReference>
<name>A0A0D7W0Y0_9FLAO</name>
<comment type="caution">
    <text evidence="4">The sequence shown here is derived from an EMBL/GenBank/DDBJ whole genome shotgun (WGS) entry which is preliminary data.</text>
</comment>